<accession>A0A2X0MYS4</accession>
<feature type="region of interest" description="Disordered" evidence="1">
    <location>
        <begin position="1"/>
        <end position="20"/>
    </location>
</feature>
<dbReference type="EMBL" id="FMWP01000094">
    <property type="protein sequence ID" value="SCZ98014.1"/>
    <property type="molecule type" value="Genomic_DNA"/>
</dbReference>
<protein>
    <submittedName>
        <fullName evidence="2">BZ3500_MvSof-1268-A1-R1_Chr3-3g06519 protein</fullName>
    </submittedName>
</protein>
<organism evidence="2 3">
    <name type="scientific">Microbotryum saponariae</name>
    <dbReference type="NCBI Taxonomy" id="289078"/>
    <lineage>
        <taxon>Eukaryota</taxon>
        <taxon>Fungi</taxon>
        <taxon>Dikarya</taxon>
        <taxon>Basidiomycota</taxon>
        <taxon>Pucciniomycotina</taxon>
        <taxon>Microbotryomycetes</taxon>
        <taxon>Microbotryales</taxon>
        <taxon>Microbotryaceae</taxon>
        <taxon>Microbotryum</taxon>
    </lineage>
</organism>
<proteinExistence type="predicted"/>
<dbReference type="STRING" id="289078.A0A2X0MYS4"/>
<dbReference type="OrthoDB" id="3366231at2759"/>
<reference evidence="3" key="1">
    <citation type="submission" date="2016-10" db="EMBL/GenBank/DDBJ databases">
        <authorList>
            <person name="Jeantristanb JTB J.-T."/>
            <person name="Ricardo R."/>
        </authorList>
    </citation>
    <scope>NUCLEOTIDE SEQUENCE [LARGE SCALE GENOMIC DNA]</scope>
</reference>
<evidence type="ECO:0000313" key="2">
    <source>
        <dbReference type="EMBL" id="SCZ98014.1"/>
    </source>
</evidence>
<evidence type="ECO:0000256" key="1">
    <source>
        <dbReference type="SAM" id="MobiDB-lite"/>
    </source>
</evidence>
<name>A0A2X0MYS4_9BASI</name>
<dbReference type="AlphaFoldDB" id="A0A2X0MYS4"/>
<keyword evidence="3" id="KW-1185">Reference proteome</keyword>
<sequence>MTTASTSTNDHAATAPQLPPMQLSGALDTTACTTYDGALFGISAEMIKWAKDRKDRPMSCLCRHQQVKMNVPIDDQTIRLWTLNKIRLLLAASDRTLAFFDLPELTADEVRLFDRLEERLSRFDRQQCAQDAEAARARLNHDQRIAFDGFLRTVELDVVDQMRDDNLGPQHVFVLFGRTLRCYARAHLAAGVPFSRSTATATRS</sequence>
<feature type="compositionally biased region" description="Polar residues" evidence="1">
    <location>
        <begin position="1"/>
        <end position="11"/>
    </location>
</feature>
<gene>
    <name evidence="2" type="ORF">BZ3500_MVSOF-1268-A1-R1_CHR3-3G06519</name>
</gene>
<dbReference type="Proteomes" id="UP000249723">
    <property type="component" value="Unassembled WGS sequence"/>
</dbReference>
<evidence type="ECO:0000313" key="3">
    <source>
        <dbReference type="Proteomes" id="UP000249723"/>
    </source>
</evidence>